<reference evidence="5" key="1">
    <citation type="journal article" date="2014" name="Science">
        <title>Ancient hybridizations among the ancestral genomes of bread wheat.</title>
        <authorList>
            <consortium name="International Wheat Genome Sequencing Consortium,"/>
            <person name="Marcussen T."/>
            <person name="Sandve S.R."/>
            <person name="Heier L."/>
            <person name="Spannagl M."/>
            <person name="Pfeifer M."/>
            <person name="Jakobsen K.S."/>
            <person name="Wulff B.B."/>
            <person name="Steuernagel B."/>
            <person name="Mayer K.F."/>
            <person name="Olsen O.A."/>
        </authorList>
    </citation>
    <scope>NUCLEOTIDE SEQUENCE [LARGE SCALE GENOMIC DNA]</scope>
    <source>
        <strain evidence="5">cv. AL8/78</strain>
    </source>
</reference>
<proteinExistence type="predicted"/>
<dbReference type="PROSITE" id="PS51450">
    <property type="entry name" value="LRR"/>
    <property type="match status" value="3"/>
</dbReference>
<dbReference type="Proteomes" id="UP000015105">
    <property type="component" value="Chromosome 4D"/>
</dbReference>
<evidence type="ECO:0000256" key="2">
    <source>
        <dbReference type="ARBA" id="ARBA00022737"/>
    </source>
</evidence>
<dbReference type="Gene3D" id="3.80.10.10">
    <property type="entry name" value="Ribonuclease Inhibitor"/>
    <property type="match status" value="1"/>
</dbReference>
<reference evidence="5" key="2">
    <citation type="journal article" date="2017" name="Nat. Plants">
        <title>The Aegilops tauschii genome reveals multiple impacts of transposons.</title>
        <authorList>
            <person name="Zhao G."/>
            <person name="Zou C."/>
            <person name="Li K."/>
            <person name="Wang K."/>
            <person name="Li T."/>
            <person name="Gao L."/>
            <person name="Zhang X."/>
            <person name="Wang H."/>
            <person name="Yang Z."/>
            <person name="Liu X."/>
            <person name="Jiang W."/>
            <person name="Mao L."/>
            <person name="Kong X."/>
            <person name="Jiao Y."/>
            <person name="Jia J."/>
        </authorList>
    </citation>
    <scope>NUCLEOTIDE SEQUENCE [LARGE SCALE GENOMIC DNA]</scope>
    <source>
        <strain evidence="5">cv. AL8/78</strain>
    </source>
</reference>
<keyword evidence="5" id="KW-1185">Reference proteome</keyword>
<dbReference type="InterPro" id="IPR001611">
    <property type="entry name" value="Leu-rich_rpt"/>
</dbReference>
<accession>A0A453IYL0</accession>
<evidence type="ECO:0000313" key="5">
    <source>
        <dbReference type="Proteomes" id="UP000015105"/>
    </source>
</evidence>
<dbReference type="SUPFAM" id="SSF52075">
    <property type="entry name" value="Outer arm dynein light chain 1"/>
    <property type="match status" value="1"/>
</dbReference>
<evidence type="ECO:0000313" key="4">
    <source>
        <dbReference type="EnsemblPlants" id="AET4Gv20734600.3"/>
    </source>
</evidence>
<feature type="region of interest" description="Disordered" evidence="3">
    <location>
        <begin position="1"/>
        <end position="42"/>
    </location>
</feature>
<feature type="region of interest" description="Disordered" evidence="3">
    <location>
        <begin position="230"/>
        <end position="252"/>
    </location>
</feature>
<dbReference type="PANTHER" id="PTHR15454:SF37">
    <property type="entry name" value="OUTER ARM DYNEIN LIGHT CHAIN 1 PROTEIN"/>
    <property type="match status" value="1"/>
</dbReference>
<keyword evidence="1" id="KW-0433">Leucine-rich repeat</keyword>
<dbReference type="SMART" id="SM00365">
    <property type="entry name" value="LRR_SD22"/>
    <property type="match status" value="4"/>
</dbReference>
<dbReference type="InterPro" id="IPR025875">
    <property type="entry name" value="Leu-rich_rpt_4"/>
</dbReference>
<evidence type="ECO:0000256" key="3">
    <source>
        <dbReference type="SAM" id="MobiDB-lite"/>
    </source>
</evidence>
<keyword evidence="2" id="KW-0677">Repeat</keyword>
<dbReference type="InterPro" id="IPR032675">
    <property type="entry name" value="LRR_dom_sf"/>
</dbReference>
<dbReference type="GO" id="GO:0005737">
    <property type="term" value="C:cytoplasm"/>
    <property type="evidence" value="ECO:0007669"/>
    <property type="project" value="TreeGrafter"/>
</dbReference>
<protein>
    <submittedName>
        <fullName evidence="4">Uncharacterized protein</fullName>
    </submittedName>
</protein>
<reference evidence="4" key="5">
    <citation type="journal article" date="2021" name="G3 (Bethesda)">
        <title>Aegilops tauschii genome assembly Aet v5.0 features greater sequence contiguity and improved annotation.</title>
        <authorList>
            <person name="Wang L."/>
            <person name="Zhu T."/>
            <person name="Rodriguez J.C."/>
            <person name="Deal K.R."/>
            <person name="Dubcovsky J."/>
            <person name="McGuire P.E."/>
            <person name="Lux T."/>
            <person name="Spannagl M."/>
            <person name="Mayer K.F.X."/>
            <person name="Baldrich P."/>
            <person name="Meyers B.C."/>
            <person name="Huo N."/>
            <person name="Gu Y.Q."/>
            <person name="Zhou H."/>
            <person name="Devos K.M."/>
            <person name="Bennetzen J.L."/>
            <person name="Unver T."/>
            <person name="Budak H."/>
            <person name="Gulick P.J."/>
            <person name="Galiba G."/>
            <person name="Kalapos B."/>
            <person name="Nelson D.R."/>
            <person name="Li P."/>
            <person name="You F.M."/>
            <person name="Luo M.C."/>
            <person name="Dvorak J."/>
        </authorList>
    </citation>
    <scope>NUCLEOTIDE SEQUENCE [LARGE SCALE GENOMIC DNA]</scope>
    <source>
        <strain evidence="4">cv. AL8/78</strain>
    </source>
</reference>
<evidence type="ECO:0000256" key="1">
    <source>
        <dbReference type="ARBA" id="ARBA00022614"/>
    </source>
</evidence>
<dbReference type="FunFam" id="3.80.10.10:FF:000505">
    <property type="entry name" value="Outer arm dynein light chain 1 protein"/>
    <property type="match status" value="1"/>
</dbReference>
<dbReference type="FunFam" id="3.80.10.10:FF:000200">
    <property type="entry name" value="Outer arm dynein light chain 1 protein"/>
    <property type="match status" value="1"/>
</dbReference>
<dbReference type="EnsemblPlants" id="AET4Gv20734600.3">
    <property type="protein sequence ID" value="AET4Gv20734600.3"/>
    <property type="gene ID" value="AET4Gv20734600"/>
</dbReference>
<reference evidence="4" key="3">
    <citation type="journal article" date="2017" name="Nature">
        <title>Genome sequence of the progenitor of the wheat D genome Aegilops tauschii.</title>
        <authorList>
            <person name="Luo M.C."/>
            <person name="Gu Y.Q."/>
            <person name="Puiu D."/>
            <person name="Wang H."/>
            <person name="Twardziok S.O."/>
            <person name="Deal K.R."/>
            <person name="Huo N."/>
            <person name="Zhu T."/>
            <person name="Wang L."/>
            <person name="Wang Y."/>
            <person name="McGuire P.E."/>
            <person name="Liu S."/>
            <person name="Long H."/>
            <person name="Ramasamy R.K."/>
            <person name="Rodriguez J.C."/>
            <person name="Van S.L."/>
            <person name="Yuan L."/>
            <person name="Wang Z."/>
            <person name="Xia Z."/>
            <person name="Xiao L."/>
            <person name="Anderson O.D."/>
            <person name="Ouyang S."/>
            <person name="Liang Y."/>
            <person name="Zimin A.V."/>
            <person name="Pertea G."/>
            <person name="Qi P."/>
            <person name="Bennetzen J.L."/>
            <person name="Dai X."/>
            <person name="Dawson M.W."/>
            <person name="Muller H.G."/>
            <person name="Kugler K."/>
            <person name="Rivarola-Duarte L."/>
            <person name="Spannagl M."/>
            <person name="Mayer K.F.X."/>
            <person name="Lu F.H."/>
            <person name="Bevan M.W."/>
            <person name="Leroy P."/>
            <person name="Li P."/>
            <person name="You F.M."/>
            <person name="Sun Q."/>
            <person name="Liu Z."/>
            <person name="Lyons E."/>
            <person name="Wicker T."/>
            <person name="Salzberg S.L."/>
            <person name="Devos K.M."/>
            <person name="Dvorak J."/>
        </authorList>
    </citation>
    <scope>NUCLEOTIDE SEQUENCE [LARGE SCALE GENOMIC DNA]</scope>
    <source>
        <strain evidence="4">cv. AL8/78</strain>
    </source>
</reference>
<dbReference type="Pfam" id="PF12799">
    <property type="entry name" value="LRR_4"/>
    <property type="match status" value="1"/>
</dbReference>
<sequence>GLTGGAATDSSGYNSDKDAAGTGTPDVVSELPLPATPARLERSCSNIETARPGWKAFDLLLPPAKSRSHGDLATLPAGAGSLLASPNGAPAGSSPAASVKSTCSADRVMLKRRSSSQVLPSRSRKLWWRLFMWSHRNLHRPGAATWSTLPPAGADHQMLHSHHQQHDGYTSDTFGAAADGKNKEIAEVEEEPTCPNQWVAFSAEASSPLDRVSAWVSSLVDGPLIHAETEIEIGEPSGTTSKDHAQAQTRQKRRSRAAEEAVQQASSIVQTLNAFSSVAHISGMGLKAVPMISAFSSLRAVNLSGNFVAHISGGSLPRGLHSLDLSRNSIASIEGLRELTRLRVLSLSYNRIARIGHGLSSCTALRELYLAGNKISDVEGLHRLLKVAVLDLSFNRVTTTKGLGQLVANYSSLKALNLLGNPVQANVGDDALRKAVSGLLPLLAYLNKQALKPQRAREAAKDSVAKAALGSSRWSSRRRASSTARRLGHGPGSASAKREGSSGRSRSLNGVQPFLMSPK</sequence>
<dbReference type="PANTHER" id="PTHR15454">
    <property type="entry name" value="NISCHARIN RELATED"/>
    <property type="match status" value="1"/>
</dbReference>
<dbReference type="Gramene" id="AET4Gv20734600.3">
    <property type="protein sequence ID" value="AET4Gv20734600.3"/>
    <property type="gene ID" value="AET4Gv20734600"/>
</dbReference>
<feature type="region of interest" description="Disordered" evidence="3">
    <location>
        <begin position="456"/>
        <end position="519"/>
    </location>
</feature>
<dbReference type="AlphaFoldDB" id="A0A453IYL0"/>
<name>A0A453IYL0_AEGTS</name>
<organism evidence="4 5">
    <name type="scientific">Aegilops tauschii subsp. strangulata</name>
    <name type="common">Goatgrass</name>
    <dbReference type="NCBI Taxonomy" id="200361"/>
    <lineage>
        <taxon>Eukaryota</taxon>
        <taxon>Viridiplantae</taxon>
        <taxon>Streptophyta</taxon>
        <taxon>Embryophyta</taxon>
        <taxon>Tracheophyta</taxon>
        <taxon>Spermatophyta</taxon>
        <taxon>Magnoliopsida</taxon>
        <taxon>Liliopsida</taxon>
        <taxon>Poales</taxon>
        <taxon>Poaceae</taxon>
        <taxon>BOP clade</taxon>
        <taxon>Pooideae</taxon>
        <taxon>Triticodae</taxon>
        <taxon>Triticeae</taxon>
        <taxon>Triticinae</taxon>
        <taxon>Aegilops</taxon>
    </lineage>
</organism>
<dbReference type="InterPro" id="IPR003591">
    <property type="entry name" value="Leu-rich_rpt_typical-subtyp"/>
</dbReference>
<dbReference type="SMART" id="SM00369">
    <property type="entry name" value="LRR_TYP"/>
    <property type="match status" value="2"/>
</dbReference>
<reference evidence="4" key="4">
    <citation type="submission" date="2019-03" db="UniProtKB">
        <authorList>
            <consortium name="EnsemblPlants"/>
        </authorList>
    </citation>
    <scope>IDENTIFICATION</scope>
</reference>